<evidence type="ECO:0000259" key="3">
    <source>
        <dbReference type="PROSITE" id="PS51371"/>
    </source>
</evidence>
<reference evidence="4" key="1">
    <citation type="submission" date="2021-10" db="EMBL/GenBank/DDBJ databases">
        <title>Streptomyces nigrumlapis sp.nov.,an antimicrobial producing actinobacterium isolated from Black Gobi rocks.</title>
        <authorList>
            <person name="Wen Y."/>
            <person name="Zhang W."/>
            <person name="Liu X.G."/>
        </authorList>
    </citation>
    <scope>NUCLEOTIDE SEQUENCE</scope>
    <source>
        <strain evidence="4">ST13-2-2</strain>
    </source>
</reference>
<dbReference type="InterPro" id="IPR046342">
    <property type="entry name" value="CBS_dom_sf"/>
</dbReference>
<dbReference type="Pfam" id="PF00571">
    <property type="entry name" value="CBS"/>
    <property type="match status" value="2"/>
</dbReference>
<dbReference type="InterPro" id="IPR000644">
    <property type="entry name" value="CBS_dom"/>
</dbReference>
<feature type="domain" description="CBS" evidence="3">
    <location>
        <begin position="13"/>
        <end position="69"/>
    </location>
</feature>
<name>A0ABY4LYU8_9ACTN</name>
<dbReference type="SUPFAM" id="SSF54631">
    <property type="entry name" value="CBS-domain pair"/>
    <property type="match status" value="1"/>
</dbReference>
<evidence type="ECO:0000256" key="1">
    <source>
        <dbReference type="ARBA" id="ARBA00023122"/>
    </source>
</evidence>
<evidence type="ECO:0000313" key="5">
    <source>
        <dbReference type="Proteomes" id="UP000830115"/>
    </source>
</evidence>
<dbReference type="RefSeq" id="WP_248861424.1">
    <property type="nucleotide sequence ID" value="NZ_CP086322.1"/>
</dbReference>
<dbReference type="InterPro" id="IPR051257">
    <property type="entry name" value="Diverse_CBS-Domain"/>
</dbReference>
<accession>A0ABY4LYU8</accession>
<dbReference type="SMART" id="SM00116">
    <property type="entry name" value="CBS"/>
    <property type="match status" value="2"/>
</dbReference>
<organism evidence="4 5">
    <name type="scientific">Streptomyces halobius</name>
    <dbReference type="NCBI Taxonomy" id="2879846"/>
    <lineage>
        <taxon>Bacteria</taxon>
        <taxon>Bacillati</taxon>
        <taxon>Actinomycetota</taxon>
        <taxon>Actinomycetes</taxon>
        <taxon>Kitasatosporales</taxon>
        <taxon>Streptomycetaceae</taxon>
        <taxon>Streptomyces</taxon>
    </lineage>
</organism>
<dbReference type="Proteomes" id="UP000830115">
    <property type="component" value="Chromosome"/>
</dbReference>
<sequence>MTTRQDLKARDIMHRDAQCIPAHETLDRAAQVMRQLDVGALPICDNDRLSGIITDRDIVIRCVAEGHDPGKVRAADLAQGTPRWIDADADVRDVLDSMEQHQVKRLPVIDNGRLVGIISESDLARHLTDQQIAEFVGKVFTPHR</sequence>
<feature type="domain" description="CBS" evidence="3">
    <location>
        <begin position="77"/>
        <end position="134"/>
    </location>
</feature>
<dbReference type="EMBL" id="CP086322">
    <property type="protein sequence ID" value="UQA90672.1"/>
    <property type="molecule type" value="Genomic_DNA"/>
</dbReference>
<dbReference type="Gene3D" id="3.10.580.10">
    <property type="entry name" value="CBS-domain"/>
    <property type="match status" value="1"/>
</dbReference>
<dbReference type="PROSITE" id="PS51371">
    <property type="entry name" value="CBS"/>
    <property type="match status" value="2"/>
</dbReference>
<dbReference type="CDD" id="cd04622">
    <property type="entry name" value="CBS_pair_HRP1_like"/>
    <property type="match status" value="1"/>
</dbReference>
<dbReference type="PANTHER" id="PTHR43080">
    <property type="entry name" value="CBS DOMAIN-CONTAINING PROTEIN CBSX3, MITOCHONDRIAL"/>
    <property type="match status" value="1"/>
</dbReference>
<gene>
    <name evidence="4" type="ORF">K9S39_01095</name>
</gene>
<keyword evidence="1 2" id="KW-0129">CBS domain</keyword>
<dbReference type="PANTHER" id="PTHR43080:SF2">
    <property type="entry name" value="CBS DOMAIN-CONTAINING PROTEIN"/>
    <property type="match status" value="1"/>
</dbReference>
<evidence type="ECO:0000256" key="2">
    <source>
        <dbReference type="PROSITE-ProRule" id="PRU00703"/>
    </source>
</evidence>
<evidence type="ECO:0000313" key="4">
    <source>
        <dbReference type="EMBL" id="UQA90672.1"/>
    </source>
</evidence>
<keyword evidence="5" id="KW-1185">Reference proteome</keyword>
<protein>
    <submittedName>
        <fullName evidence="4">CBS domain-containing protein</fullName>
    </submittedName>
</protein>
<proteinExistence type="predicted"/>